<feature type="chain" id="PRO_5025587296" description="Cyanovirin-N domain-containing protein" evidence="2">
    <location>
        <begin position="20"/>
        <end position="267"/>
    </location>
</feature>
<dbReference type="EMBL" id="MU005966">
    <property type="protein sequence ID" value="KAF2862337.1"/>
    <property type="molecule type" value="Genomic_DNA"/>
</dbReference>
<keyword evidence="4" id="KW-1185">Reference proteome</keyword>
<proteinExistence type="predicted"/>
<evidence type="ECO:0000256" key="1">
    <source>
        <dbReference type="SAM" id="MobiDB-lite"/>
    </source>
</evidence>
<feature type="compositionally biased region" description="Acidic residues" evidence="1">
    <location>
        <begin position="218"/>
        <end position="258"/>
    </location>
</feature>
<gene>
    <name evidence="3" type="ORF">K470DRAFT_262880</name>
</gene>
<sequence length="267" mass="28964">MHLPSILTLLTFLVAFTSAAVQAPGKAAGQPARHTPSQGPGPATPKTGGHASGKAKPPKRKRFRIRFEKYSLHGCSGDENDGAHNLGTKQCKSFKYHAGFGSLVTIPLQPPMPHRRCSLIIYAQRGCKGAKWISRDISVGGHCLNVQGRSVKVECTLKDLPVPHMIMDGQGELQIITTPPAYDATVIWNKRSVEPEVSAATTVPRVPQGLDPSKEEGWVEGEDDGDDGDEDDDDDEEDGKDNEEWDEEGDADEGEVEENIQQSQSKS</sequence>
<name>A0A6A7C509_9PEZI</name>
<dbReference type="Proteomes" id="UP000799421">
    <property type="component" value="Unassembled WGS sequence"/>
</dbReference>
<evidence type="ECO:0000313" key="4">
    <source>
        <dbReference type="Proteomes" id="UP000799421"/>
    </source>
</evidence>
<accession>A0A6A7C509</accession>
<evidence type="ECO:0000256" key="2">
    <source>
        <dbReference type="SAM" id="SignalP"/>
    </source>
</evidence>
<feature type="region of interest" description="Disordered" evidence="1">
    <location>
        <begin position="197"/>
        <end position="267"/>
    </location>
</feature>
<feature type="region of interest" description="Disordered" evidence="1">
    <location>
        <begin position="25"/>
        <end position="60"/>
    </location>
</feature>
<keyword evidence="2" id="KW-0732">Signal</keyword>
<dbReference type="AlphaFoldDB" id="A0A6A7C509"/>
<evidence type="ECO:0000313" key="3">
    <source>
        <dbReference type="EMBL" id="KAF2862337.1"/>
    </source>
</evidence>
<protein>
    <recommendedName>
        <fullName evidence="5">Cyanovirin-N domain-containing protein</fullName>
    </recommendedName>
</protein>
<feature type="signal peptide" evidence="2">
    <location>
        <begin position="1"/>
        <end position="19"/>
    </location>
</feature>
<reference evidence="3" key="1">
    <citation type="journal article" date="2020" name="Stud. Mycol.">
        <title>101 Dothideomycetes genomes: a test case for predicting lifestyles and emergence of pathogens.</title>
        <authorList>
            <person name="Haridas S."/>
            <person name="Albert R."/>
            <person name="Binder M."/>
            <person name="Bloem J."/>
            <person name="Labutti K."/>
            <person name="Salamov A."/>
            <person name="Andreopoulos B."/>
            <person name="Baker S."/>
            <person name="Barry K."/>
            <person name="Bills G."/>
            <person name="Bluhm B."/>
            <person name="Cannon C."/>
            <person name="Castanera R."/>
            <person name="Culley D."/>
            <person name="Daum C."/>
            <person name="Ezra D."/>
            <person name="Gonzalez J."/>
            <person name="Henrissat B."/>
            <person name="Kuo A."/>
            <person name="Liang C."/>
            <person name="Lipzen A."/>
            <person name="Lutzoni F."/>
            <person name="Magnuson J."/>
            <person name="Mondo S."/>
            <person name="Nolan M."/>
            <person name="Ohm R."/>
            <person name="Pangilinan J."/>
            <person name="Park H.-J."/>
            <person name="Ramirez L."/>
            <person name="Alfaro M."/>
            <person name="Sun H."/>
            <person name="Tritt A."/>
            <person name="Yoshinaga Y."/>
            <person name="Zwiers L.-H."/>
            <person name="Turgeon B."/>
            <person name="Goodwin S."/>
            <person name="Spatafora J."/>
            <person name="Crous P."/>
            <person name="Grigoriev I."/>
        </authorList>
    </citation>
    <scope>NUCLEOTIDE SEQUENCE</scope>
    <source>
        <strain evidence="3">CBS 480.64</strain>
    </source>
</reference>
<evidence type="ECO:0008006" key="5">
    <source>
        <dbReference type="Google" id="ProtNLM"/>
    </source>
</evidence>
<organism evidence="3 4">
    <name type="scientific">Piedraia hortae CBS 480.64</name>
    <dbReference type="NCBI Taxonomy" id="1314780"/>
    <lineage>
        <taxon>Eukaryota</taxon>
        <taxon>Fungi</taxon>
        <taxon>Dikarya</taxon>
        <taxon>Ascomycota</taxon>
        <taxon>Pezizomycotina</taxon>
        <taxon>Dothideomycetes</taxon>
        <taxon>Dothideomycetidae</taxon>
        <taxon>Capnodiales</taxon>
        <taxon>Piedraiaceae</taxon>
        <taxon>Piedraia</taxon>
    </lineage>
</organism>